<feature type="transmembrane region" description="Helical" evidence="3">
    <location>
        <begin position="72"/>
        <end position="90"/>
    </location>
</feature>
<keyword evidence="6" id="KW-1185">Reference proteome</keyword>
<organism evidence="5 6">
    <name type="scientific">Streptomyces solicavernae</name>
    <dbReference type="NCBI Taxonomy" id="3043614"/>
    <lineage>
        <taxon>Bacteria</taxon>
        <taxon>Bacillati</taxon>
        <taxon>Actinomycetota</taxon>
        <taxon>Actinomycetes</taxon>
        <taxon>Kitasatosporales</taxon>
        <taxon>Streptomycetaceae</taxon>
        <taxon>Streptomyces</taxon>
    </lineage>
</organism>
<keyword evidence="3" id="KW-1133">Transmembrane helix</keyword>
<protein>
    <submittedName>
        <fullName evidence="5">Prepilin peptidase</fullName>
        <ecNumber evidence="5">3.4.23.43</ecNumber>
    </submittedName>
</protein>
<gene>
    <name evidence="5" type="ORF">QIS99_27100</name>
</gene>
<dbReference type="PANTHER" id="PTHR30487">
    <property type="entry name" value="TYPE 4 PREPILIN-LIKE PROTEINS LEADER PEPTIDE-PROCESSING ENZYME"/>
    <property type="match status" value="1"/>
</dbReference>
<keyword evidence="5" id="KW-0378">Hydrolase</keyword>
<proteinExistence type="inferred from homology"/>
<evidence type="ECO:0000313" key="6">
    <source>
        <dbReference type="Proteomes" id="UP001224661"/>
    </source>
</evidence>
<comment type="similarity">
    <text evidence="1 2">Belongs to the peptidase A24 family.</text>
</comment>
<evidence type="ECO:0000259" key="4">
    <source>
        <dbReference type="Pfam" id="PF01478"/>
    </source>
</evidence>
<dbReference type="EC" id="3.4.23.43" evidence="5"/>
<dbReference type="InterPro" id="IPR000045">
    <property type="entry name" value="Prepilin_IV_endopep_pep"/>
</dbReference>
<feature type="transmembrane region" description="Helical" evidence="3">
    <location>
        <begin position="97"/>
        <end position="117"/>
    </location>
</feature>
<name>A0ABT6RZH4_9ACTN</name>
<feature type="transmembrane region" description="Helical" evidence="3">
    <location>
        <begin position="123"/>
        <end position="142"/>
    </location>
</feature>
<evidence type="ECO:0000256" key="3">
    <source>
        <dbReference type="SAM" id="Phobius"/>
    </source>
</evidence>
<evidence type="ECO:0000256" key="1">
    <source>
        <dbReference type="ARBA" id="ARBA00005801"/>
    </source>
</evidence>
<dbReference type="InterPro" id="IPR050882">
    <property type="entry name" value="Prepilin_peptidase/N-MTase"/>
</dbReference>
<accession>A0ABT6RZH4</accession>
<dbReference type="Pfam" id="PF01478">
    <property type="entry name" value="Peptidase_A24"/>
    <property type="match status" value="1"/>
</dbReference>
<dbReference type="GO" id="GO:0004190">
    <property type="term" value="F:aspartic-type endopeptidase activity"/>
    <property type="evidence" value="ECO:0007669"/>
    <property type="project" value="UniProtKB-EC"/>
</dbReference>
<evidence type="ECO:0000256" key="2">
    <source>
        <dbReference type="RuleBase" id="RU003793"/>
    </source>
</evidence>
<dbReference type="EMBL" id="JASCIR010000033">
    <property type="protein sequence ID" value="MDI3389830.1"/>
    <property type="molecule type" value="Genomic_DNA"/>
</dbReference>
<dbReference type="RefSeq" id="WP_282516301.1">
    <property type="nucleotide sequence ID" value="NZ_JASCIR010000033.1"/>
</dbReference>
<sequence>MPALLATLAAAYGALTGVLLPRAAHRLAVAHDEPWRADCPQGHPLTGPANGWLGPARCPKCPPHTPRWYGPSTPLLATLTALLCAALAAAAGPRPELAVWLTLVPFGVLLAAVDHAVHRLPDILTLPLAAAALALLGAAAALDGTAGTWTGALLGGLALGGTYLLLFLAHPTGMGFGDVKLAVVLGVTLGWYGWGVLVLGFLAGLGYGGGYALTLVLRGRAGRRTAMPLGPCMLAGAATGLLAGALAG</sequence>
<comment type="caution">
    <text evidence="5">The sequence shown here is derived from an EMBL/GenBank/DDBJ whole genome shotgun (WGS) entry which is preliminary data.</text>
</comment>
<feature type="domain" description="Prepilin type IV endopeptidase peptidase" evidence="4">
    <location>
        <begin position="103"/>
        <end position="207"/>
    </location>
</feature>
<reference evidence="5 6" key="1">
    <citation type="submission" date="2023-05" db="EMBL/GenBank/DDBJ databases">
        <title>Draft genome sequence of Streptomyces sp. B-S-A8 isolated from a cave soil in Thailand.</title>
        <authorList>
            <person name="Chamroensaksri N."/>
            <person name="Muangham S."/>
        </authorList>
    </citation>
    <scope>NUCLEOTIDE SEQUENCE [LARGE SCALE GENOMIC DNA]</scope>
    <source>
        <strain evidence="5 6">B-S-A8</strain>
    </source>
</reference>
<dbReference type="PRINTS" id="PR00864">
    <property type="entry name" value="PREPILNPTASE"/>
</dbReference>
<dbReference type="PANTHER" id="PTHR30487:SF0">
    <property type="entry name" value="PREPILIN LEADER PEPTIDASE_N-METHYLTRANSFERASE-RELATED"/>
    <property type="match status" value="1"/>
</dbReference>
<feature type="transmembrane region" description="Helical" evidence="3">
    <location>
        <begin position="229"/>
        <end position="247"/>
    </location>
</feature>
<keyword evidence="3" id="KW-0812">Transmembrane</keyword>
<dbReference type="Proteomes" id="UP001224661">
    <property type="component" value="Unassembled WGS sequence"/>
</dbReference>
<dbReference type="Gene3D" id="1.20.120.1220">
    <property type="match status" value="1"/>
</dbReference>
<feature type="transmembrane region" description="Helical" evidence="3">
    <location>
        <begin position="149"/>
        <end position="169"/>
    </location>
</feature>
<dbReference type="InterPro" id="IPR014032">
    <property type="entry name" value="Peptidase_A24A_bac"/>
</dbReference>
<evidence type="ECO:0000313" key="5">
    <source>
        <dbReference type="EMBL" id="MDI3389830.1"/>
    </source>
</evidence>
<feature type="transmembrane region" description="Helical" evidence="3">
    <location>
        <begin position="189"/>
        <end position="217"/>
    </location>
</feature>
<keyword evidence="3" id="KW-0472">Membrane</keyword>